<evidence type="ECO:0000256" key="1">
    <source>
        <dbReference type="SAM" id="SignalP"/>
    </source>
</evidence>
<dbReference type="EMBL" id="JAUHJR010000006">
    <property type="protein sequence ID" value="MDN4162617.1"/>
    <property type="molecule type" value="Genomic_DNA"/>
</dbReference>
<evidence type="ECO:0000313" key="2">
    <source>
        <dbReference type="EMBL" id="MDN4162617.1"/>
    </source>
</evidence>
<feature type="signal peptide" evidence="1">
    <location>
        <begin position="1"/>
        <end position="24"/>
    </location>
</feature>
<proteinExistence type="predicted"/>
<gene>
    <name evidence="2" type="ORF">QWY29_14715</name>
</gene>
<dbReference type="Proteomes" id="UP001168537">
    <property type="component" value="Unassembled WGS sequence"/>
</dbReference>
<evidence type="ECO:0000313" key="3">
    <source>
        <dbReference type="Proteomes" id="UP001168537"/>
    </source>
</evidence>
<name>A0ABT8EWW6_9ACTN</name>
<reference evidence="2" key="1">
    <citation type="submission" date="2023-06" db="EMBL/GenBank/DDBJ databases">
        <title>Draft genome sequence of Nocardioides sp. SOB72.</title>
        <authorList>
            <person name="Zhang G."/>
        </authorList>
    </citation>
    <scope>NUCLEOTIDE SEQUENCE</scope>
    <source>
        <strain evidence="2">SOB72</strain>
    </source>
</reference>
<accession>A0ABT8EWW6</accession>
<evidence type="ECO:0008006" key="4">
    <source>
        <dbReference type="Google" id="ProtNLM"/>
    </source>
</evidence>
<protein>
    <recommendedName>
        <fullName evidence="4">DUF3761 domain-containing protein</fullName>
    </recommendedName>
</protein>
<feature type="chain" id="PRO_5045055015" description="DUF3761 domain-containing protein" evidence="1">
    <location>
        <begin position="25"/>
        <end position="90"/>
    </location>
</feature>
<sequence length="90" mass="9529">MKLRTLLATSVVAAMTLVGGPTAAARAPVHVADASSYVVAKKPCTKTSSGTCIKGGQFCPQKSYGKSGWDAKGVRWVCKGDKVRPHWLRP</sequence>
<organism evidence="2 3">
    <name type="scientific">Nocardioides abyssi</name>
    <dbReference type="NCBI Taxonomy" id="3058370"/>
    <lineage>
        <taxon>Bacteria</taxon>
        <taxon>Bacillati</taxon>
        <taxon>Actinomycetota</taxon>
        <taxon>Actinomycetes</taxon>
        <taxon>Propionibacteriales</taxon>
        <taxon>Nocardioidaceae</taxon>
        <taxon>Nocardioides</taxon>
    </lineage>
</organism>
<keyword evidence="3" id="KW-1185">Reference proteome</keyword>
<keyword evidence="1" id="KW-0732">Signal</keyword>
<comment type="caution">
    <text evidence="2">The sequence shown here is derived from an EMBL/GenBank/DDBJ whole genome shotgun (WGS) entry which is preliminary data.</text>
</comment>
<dbReference type="RefSeq" id="WP_300961778.1">
    <property type="nucleotide sequence ID" value="NZ_JAUHJR010000006.1"/>
</dbReference>